<reference evidence="1 2" key="1">
    <citation type="submission" date="2019-03" db="EMBL/GenBank/DDBJ databases">
        <title>Single cell metagenomics reveals metabolic interactions within the superorganism composed of flagellate Streblomastix strix and complex community of Bacteroidetes bacteria on its surface.</title>
        <authorList>
            <person name="Treitli S.C."/>
            <person name="Kolisko M."/>
            <person name="Husnik F."/>
            <person name="Keeling P."/>
            <person name="Hampl V."/>
        </authorList>
    </citation>
    <scope>NUCLEOTIDE SEQUENCE [LARGE SCALE GENOMIC DNA]</scope>
    <source>
        <strain evidence="1">ST1C</strain>
    </source>
</reference>
<dbReference type="Proteomes" id="UP000324800">
    <property type="component" value="Unassembled WGS sequence"/>
</dbReference>
<comment type="caution">
    <text evidence="1">The sequence shown here is derived from an EMBL/GenBank/DDBJ whole genome shotgun (WGS) entry which is preliminary data.</text>
</comment>
<dbReference type="AlphaFoldDB" id="A0A5J4VY12"/>
<dbReference type="PANTHER" id="PTHR33050">
    <property type="entry name" value="REVERSE TRANSCRIPTASE DOMAIN-CONTAINING PROTEIN"/>
    <property type="match status" value="1"/>
</dbReference>
<proteinExistence type="predicted"/>
<organism evidence="1 2">
    <name type="scientific">Streblomastix strix</name>
    <dbReference type="NCBI Taxonomy" id="222440"/>
    <lineage>
        <taxon>Eukaryota</taxon>
        <taxon>Metamonada</taxon>
        <taxon>Preaxostyla</taxon>
        <taxon>Oxymonadida</taxon>
        <taxon>Streblomastigidae</taxon>
        <taxon>Streblomastix</taxon>
    </lineage>
</organism>
<accession>A0A5J4VY12</accession>
<dbReference type="EMBL" id="SNRW01004388">
    <property type="protein sequence ID" value="KAA6387412.1"/>
    <property type="molecule type" value="Genomic_DNA"/>
</dbReference>
<name>A0A5J4VY12_9EUKA</name>
<dbReference type="InterPro" id="IPR052055">
    <property type="entry name" value="Hepadnavirus_pol/RT"/>
</dbReference>
<evidence type="ECO:0000313" key="2">
    <source>
        <dbReference type="Proteomes" id="UP000324800"/>
    </source>
</evidence>
<dbReference type="PANTHER" id="PTHR33050:SF7">
    <property type="entry name" value="RIBONUCLEASE H"/>
    <property type="match status" value="1"/>
</dbReference>
<gene>
    <name evidence="1" type="ORF">EZS28_017060</name>
</gene>
<sequence>MEAAQKQVHTFYIQGADKIIPDSLSRLTSSGDYYLKDKVFHEDLTQLKVMPTIDMFANGKNRKFKKFVSVVRDSWEDAQDCLSVPWLTETLYQYSPISLIQATLQNIEPERVKALLIVPYWPAKPWLPNHVRVTSKYMILGKCNHIGRIQRS</sequence>
<protein>
    <submittedName>
        <fullName evidence="1">Uncharacterized protein</fullName>
    </submittedName>
</protein>
<evidence type="ECO:0000313" key="1">
    <source>
        <dbReference type="EMBL" id="KAA6387412.1"/>
    </source>
</evidence>